<dbReference type="SMART" id="SM00409">
    <property type="entry name" value="IG"/>
    <property type="match status" value="1"/>
</dbReference>
<evidence type="ECO:0000256" key="13">
    <source>
        <dbReference type="SAM" id="SignalP"/>
    </source>
</evidence>
<dbReference type="EMBL" id="NHOQ01001926">
    <property type="protein sequence ID" value="PWA20784.1"/>
    <property type="molecule type" value="Genomic_DNA"/>
</dbReference>
<evidence type="ECO:0000313" key="15">
    <source>
        <dbReference type="EMBL" id="PWA20784.1"/>
    </source>
</evidence>
<evidence type="ECO:0000256" key="2">
    <source>
        <dbReference type="ARBA" id="ARBA00022614"/>
    </source>
</evidence>
<dbReference type="Pfam" id="PF00560">
    <property type="entry name" value="LRR_1"/>
    <property type="match status" value="1"/>
</dbReference>
<evidence type="ECO:0000259" key="14">
    <source>
        <dbReference type="PROSITE" id="PS50835"/>
    </source>
</evidence>
<evidence type="ECO:0000256" key="9">
    <source>
        <dbReference type="ARBA" id="ARBA00023180"/>
    </source>
</evidence>
<dbReference type="InterPro" id="IPR026906">
    <property type="entry name" value="LRR_5"/>
</dbReference>
<dbReference type="Pfam" id="PF07679">
    <property type="entry name" value="I-set"/>
    <property type="match status" value="1"/>
</dbReference>
<keyword evidence="2" id="KW-0433">Leucine-rich repeat</keyword>
<dbReference type="InterPro" id="IPR003591">
    <property type="entry name" value="Leu-rich_rpt_typical-subtyp"/>
</dbReference>
<dbReference type="FunFam" id="2.60.40.10:FF:000076">
    <property type="entry name" value="Leucine-rich repeat and Ig domain-containing 4"/>
    <property type="match status" value="1"/>
</dbReference>
<keyword evidence="5" id="KW-0677">Repeat</keyword>
<evidence type="ECO:0000256" key="5">
    <source>
        <dbReference type="ARBA" id="ARBA00022737"/>
    </source>
</evidence>
<keyword evidence="8" id="KW-1015">Disulfide bond</keyword>
<keyword evidence="7 12" id="KW-0472">Membrane</keyword>
<feature type="chain" id="PRO_5016236615" description="Ig-like domain-containing protein" evidence="13">
    <location>
        <begin position="26"/>
        <end position="813"/>
    </location>
</feature>
<dbReference type="FunFam" id="3.80.10.10:FF:000014">
    <property type="entry name" value="Leucine-rich repeat and immunoglobulin-like domain-containing nogo receptor-interacting protein 1"/>
    <property type="match status" value="1"/>
</dbReference>
<keyword evidence="6 12" id="KW-1133">Transmembrane helix</keyword>
<dbReference type="InterPro" id="IPR000372">
    <property type="entry name" value="LRRNT"/>
</dbReference>
<evidence type="ECO:0000256" key="4">
    <source>
        <dbReference type="ARBA" id="ARBA00022729"/>
    </source>
</evidence>
<dbReference type="SMART" id="SM00408">
    <property type="entry name" value="IGc2"/>
    <property type="match status" value="1"/>
</dbReference>
<dbReference type="InterPro" id="IPR032675">
    <property type="entry name" value="LRR_dom_sf"/>
</dbReference>
<dbReference type="Gene3D" id="3.80.10.10">
    <property type="entry name" value="Ribonuclease Inhibitor"/>
    <property type="match status" value="1"/>
</dbReference>
<protein>
    <recommendedName>
        <fullName evidence="14">Ig-like domain-containing protein</fullName>
    </recommendedName>
</protein>
<dbReference type="InterPro" id="IPR013783">
    <property type="entry name" value="Ig-like_fold"/>
</dbReference>
<dbReference type="STRING" id="33528.ENSGAFP00000002861"/>
<name>A0A315VD69_GAMAF</name>
<feature type="domain" description="Ig-like" evidence="14">
    <location>
        <begin position="412"/>
        <end position="503"/>
    </location>
</feature>
<evidence type="ECO:0000256" key="8">
    <source>
        <dbReference type="ARBA" id="ARBA00023157"/>
    </source>
</evidence>
<dbReference type="Pfam" id="PF13306">
    <property type="entry name" value="LRR_5"/>
    <property type="match status" value="1"/>
</dbReference>
<evidence type="ECO:0000256" key="3">
    <source>
        <dbReference type="ARBA" id="ARBA00022692"/>
    </source>
</evidence>
<proteinExistence type="predicted"/>
<dbReference type="PANTHER" id="PTHR24369:SF207">
    <property type="entry name" value="LEUCINE RICH REPEAT AND IG DOMAIN CONTAINING 3"/>
    <property type="match status" value="1"/>
</dbReference>
<dbReference type="SMART" id="SM00369">
    <property type="entry name" value="LRR_TYP"/>
    <property type="match status" value="9"/>
</dbReference>
<dbReference type="InterPro" id="IPR003598">
    <property type="entry name" value="Ig_sub2"/>
</dbReference>
<keyword evidence="16" id="KW-1185">Reference proteome</keyword>
<keyword evidence="4 13" id="KW-0732">Signal</keyword>
<dbReference type="Gene3D" id="2.60.40.10">
    <property type="entry name" value="Immunoglobulins"/>
    <property type="match status" value="1"/>
</dbReference>
<dbReference type="SUPFAM" id="SSF48726">
    <property type="entry name" value="Immunoglobulin"/>
    <property type="match status" value="1"/>
</dbReference>
<feature type="signal peptide" evidence="13">
    <location>
        <begin position="1"/>
        <end position="25"/>
    </location>
</feature>
<dbReference type="InterPro" id="IPR003599">
    <property type="entry name" value="Ig_sub"/>
</dbReference>
<dbReference type="PROSITE" id="PS51450">
    <property type="entry name" value="LRR"/>
    <property type="match status" value="3"/>
</dbReference>
<organism evidence="15 16">
    <name type="scientific">Gambusia affinis</name>
    <name type="common">Western mosquitofish</name>
    <name type="synonym">Heterandria affinis</name>
    <dbReference type="NCBI Taxonomy" id="33528"/>
    <lineage>
        <taxon>Eukaryota</taxon>
        <taxon>Metazoa</taxon>
        <taxon>Chordata</taxon>
        <taxon>Craniata</taxon>
        <taxon>Vertebrata</taxon>
        <taxon>Euteleostomi</taxon>
        <taxon>Actinopterygii</taxon>
        <taxon>Neopterygii</taxon>
        <taxon>Teleostei</taxon>
        <taxon>Neoteleostei</taxon>
        <taxon>Acanthomorphata</taxon>
        <taxon>Ovalentaria</taxon>
        <taxon>Atherinomorphae</taxon>
        <taxon>Cyprinodontiformes</taxon>
        <taxon>Poeciliidae</taxon>
        <taxon>Poeciliinae</taxon>
        <taxon>Gambusia</taxon>
    </lineage>
</organism>
<gene>
    <name evidence="15" type="ORF">CCH79_00007279</name>
</gene>
<dbReference type="InterPro" id="IPR036179">
    <property type="entry name" value="Ig-like_dom_sf"/>
</dbReference>
<keyword evidence="9" id="KW-0325">Glycoprotein</keyword>
<evidence type="ECO:0000313" key="16">
    <source>
        <dbReference type="Proteomes" id="UP000250572"/>
    </source>
</evidence>
<accession>A0A315VD69</accession>
<dbReference type="AlphaFoldDB" id="A0A315VD69"/>
<evidence type="ECO:0000256" key="1">
    <source>
        <dbReference type="ARBA" id="ARBA00004479"/>
    </source>
</evidence>
<dbReference type="InterPro" id="IPR013098">
    <property type="entry name" value="Ig_I-set"/>
</dbReference>
<evidence type="ECO:0000256" key="10">
    <source>
        <dbReference type="ARBA" id="ARBA00023319"/>
    </source>
</evidence>
<evidence type="ECO:0000256" key="7">
    <source>
        <dbReference type="ARBA" id="ARBA00023136"/>
    </source>
</evidence>
<comment type="caution">
    <text evidence="15">The sequence shown here is derived from an EMBL/GenBank/DDBJ whole genome shotgun (WGS) entry which is preliminary data.</text>
</comment>
<dbReference type="InterPro" id="IPR050541">
    <property type="entry name" value="LRR_TM_domain-containing"/>
</dbReference>
<evidence type="ECO:0000256" key="11">
    <source>
        <dbReference type="SAM" id="MobiDB-lite"/>
    </source>
</evidence>
<feature type="region of interest" description="Disordered" evidence="11">
    <location>
        <begin position="647"/>
        <end position="672"/>
    </location>
</feature>
<reference evidence="15 16" key="1">
    <citation type="journal article" date="2018" name="G3 (Bethesda)">
        <title>A High-Quality Reference Genome for the Invasive Mosquitofish Gambusia affinis Using a Chicago Library.</title>
        <authorList>
            <person name="Hoffberg S.L."/>
            <person name="Troendle N.J."/>
            <person name="Glenn T.C."/>
            <person name="Mahmud O."/>
            <person name="Louha S."/>
            <person name="Chalopin D."/>
            <person name="Bennetzen J.L."/>
            <person name="Mauricio R."/>
        </authorList>
    </citation>
    <scope>NUCLEOTIDE SEQUENCE [LARGE SCALE GENOMIC DNA]</scope>
    <source>
        <strain evidence="15">NE01/NJP1002.9</strain>
        <tissue evidence="15">Muscle</tissue>
    </source>
</reference>
<evidence type="ECO:0000256" key="6">
    <source>
        <dbReference type="ARBA" id="ARBA00022989"/>
    </source>
</evidence>
<comment type="subcellular location">
    <subcellularLocation>
        <location evidence="1">Membrane</location>
        <topology evidence="1">Single-pass type I membrane protein</topology>
    </subcellularLocation>
</comment>
<dbReference type="SMART" id="SM00013">
    <property type="entry name" value="LRRNT"/>
    <property type="match status" value="1"/>
</dbReference>
<dbReference type="SUPFAM" id="SSF52058">
    <property type="entry name" value="L domain-like"/>
    <property type="match status" value="1"/>
</dbReference>
<evidence type="ECO:0000256" key="12">
    <source>
        <dbReference type="SAM" id="Phobius"/>
    </source>
</evidence>
<dbReference type="PANTHER" id="PTHR24369">
    <property type="entry name" value="ANTIGEN BSP, PUTATIVE-RELATED"/>
    <property type="match status" value="1"/>
</dbReference>
<dbReference type="Pfam" id="PF13855">
    <property type="entry name" value="LRR_8"/>
    <property type="match status" value="2"/>
</dbReference>
<feature type="transmembrane region" description="Helical" evidence="12">
    <location>
        <begin position="543"/>
        <end position="568"/>
    </location>
</feature>
<keyword evidence="10" id="KW-0393">Immunoglobulin domain</keyword>
<sequence>MGVGLGVCWLLPFLFLLLMITVSSTQSQGCPQRCDCIVKLKTVSCFGKRLSSLPEGIPPDTKVLDLSGNKLRWIEQDDLLPYTRLEKLELSDNMISVLEPNAFSSLQNLQSLSLRGNQLKLVPMGAFSRLSNLTSLDLSGNKIVILLDFTFQDLKSLKNLEVGDNDLVYISNKAFMGLVGLKELTIERCNLTSVSSQSLSYLHNLVTLRLRYLSISSLDDQNFRKLGNLRGLEIDHWPFLEYISPHSLQGLNLSWLSITHTNITSVPTSALRSLAHLTSLNLSHNPITVLESWGLRDLIRLKELHLVNTNLAVVQPYALGGLRQIRLLNLSTNSLVTLEEGAFQSVNTLETLRLDRNPLACDCRLLWILQRRKTLNFDGASPVCMTPVEVQGRALSAFTDSALFDHFTCQKPKIRNRKLQQMSAREGQVVSFICRAEGEPTPVIFWISPQRRRITTKSSGRLTVLPEGTLEIRYAQVTDSGTYICIASNAGGNDTYFATLTVSGLPLDAALMANRTYYAGDLNDTNLNDTRVFLKFTLDLKTILISTAMGCIMFLGVVLFCFILLFVWSRGRGQHKNNFSVEYSFRKVDGPATSGGQGGARKVAKKHILTQAIREERGLWRNDERVAQGSPRVRILVVERSREVKERGGSLEGVPRDEGGDGEEADRSAAEERLDPSLLAEVGVFEEELTPYAPTTQSAQQWEDVSPARLPLLAFKWLWWDRFSGEEPQDRQSRVAADFEEEQEVLGHQIHLCQIRLNKNSPSLCPLLLQHPECFSLLRVESAHESLLEVFLHAVSPVYVSGPAGVDAGSLQV</sequence>
<dbReference type="SMART" id="SM00365">
    <property type="entry name" value="LRR_SD22"/>
    <property type="match status" value="5"/>
</dbReference>
<dbReference type="GO" id="GO:0005886">
    <property type="term" value="C:plasma membrane"/>
    <property type="evidence" value="ECO:0007669"/>
    <property type="project" value="TreeGrafter"/>
</dbReference>
<dbReference type="InterPro" id="IPR007110">
    <property type="entry name" value="Ig-like_dom"/>
</dbReference>
<dbReference type="PROSITE" id="PS50835">
    <property type="entry name" value="IG_LIKE"/>
    <property type="match status" value="1"/>
</dbReference>
<dbReference type="InterPro" id="IPR001611">
    <property type="entry name" value="Leu-rich_rpt"/>
</dbReference>
<keyword evidence="3 12" id="KW-0812">Transmembrane</keyword>
<dbReference type="Proteomes" id="UP000250572">
    <property type="component" value="Unassembled WGS sequence"/>
</dbReference>